<comment type="similarity">
    <text evidence="2 4">Belongs to the pyridoxal phosphate-binding protein YggS/PROSC family.</text>
</comment>
<comment type="function">
    <text evidence="2">Pyridoxal 5'-phosphate (PLP)-binding protein, which is involved in PLP homeostasis.</text>
</comment>
<dbReference type="EMBL" id="FOES01000001">
    <property type="protein sequence ID" value="SEP55330.1"/>
    <property type="molecule type" value="Genomic_DNA"/>
</dbReference>
<sequence>MSIQENYEKIMKRIIQACQRSGRQADDIQMIAITKYVSIETAQKAVDTGIKNLGENRLEGFQKKYHAIGNQVKWHFIGTLQSRKVKNIIEEVDYIHSLDRLSLAKEINKRSKRKIPCFVQVNTSGEESKHGLDPDELQSFIDQLSQYENVEVVGLMTMAPLIEDQDTIRSCFKKLRHLRDEVRDRQLEYAPCTYLSMGMSHDFEIAIEEGATHIRIGSSLVGNKSK</sequence>
<name>A0A1H8YT20_9BACI</name>
<dbReference type="Proteomes" id="UP000199427">
    <property type="component" value="Unassembled WGS sequence"/>
</dbReference>
<keyword evidence="1 2" id="KW-0663">Pyridoxal phosphate</keyword>
<feature type="domain" description="Alanine racemase N-terminal" evidence="5">
    <location>
        <begin position="39"/>
        <end position="223"/>
    </location>
</feature>
<accession>A0A1H8YT20</accession>
<evidence type="ECO:0000256" key="4">
    <source>
        <dbReference type="RuleBase" id="RU004514"/>
    </source>
</evidence>
<evidence type="ECO:0000313" key="7">
    <source>
        <dbReference type="Proteomes" id="UP000199427"/>
    </source>
</evidence>
<dbReference type="InterPro" id="IPR001608">
    <property type="entry name" value="Ala_racemase_N"/>
</dbReference>
<keyword evidence="7" id="KW-1185">Reference proteome</keyword>
<evidence type="ECO:0000256" key="1">
    <source>
        <dbReference type="ARBA" id="ARBA00022898"/>
    </source>
</evidence>
<dbReference type="PANTHER" id="PTHR10146">
    <property type="entry name" value="PROLINE SYNTHETASE CO-TRANSCRIBED BACTERIAL HOMOLOG PROTEIN"/>
    <property type="match status" value="1"/>
</dbReference>
<dbReference type="PROSITE" id="PS01211">
    <property type="entry name" value="UPF0001"/>
    <property type="match status" value="1"/>
</dbReference>
<dbReference type="PIRSF" id="PIRSF004848">
    <property type="entry name" value="YBL036c_PLPDEIII"/>
    <property type="match status" value="1"/>
</dbReference>
<dbReference type="FunFam" id="3.20.20.10:FF:000011">
    <property type="entry name" value="Pyridoxal phosphate homeostasis protein"/>
    <property type="match status" value="1"/>
</dbReference>
<dbReference type="GO" id="GO:0030170">
    <property type="term" value="F:pyridoxal phosphate binding"/>
    <property type="evidence" value="ECO:0007669"/>
    <property type="project" value="UniProtKB-UniRule"/>
</dbReference>
<dbReference type="OrthoDB" id="9804072at2"/>
<protein>
    <recommendedName>
        <fullName evidence="2">Pyridoxal phosphate homeostasis protein</fullName>
        <shortName evidence="2">PLP homeostasis protein</shortName>
    </recommendedName>
</protein>
<evidence type="ECO:0000259" key="5">
    <source>
        <dbReference type="Pfam" id="PF01168"/>
    </source>
</evidence>
<dbReference type="NCBIfam" id="TIGR00044">
    <property type="entry name" value="YggS family pyridoxal phosphate-dependent enzyme"/>
    <property type="match status" value="1"/>
</dbReference>
<evidence type="ECO:0000256" key="2">
    <source>
        <dbReference type="HAMAP-Rule" id="MF_02087"/>
    </source>
</evidence>
<comment type="cofactor">
    <cofactor evidence="3">
        <name>pyridoxal 5'-phosphate</name>
        <dbReference type="ChEBI" id="CHEBI:597326"/>
    </cofactor>
</comment>
<dbReference type="InterPro" id="IPR029066">
    <property type="entry name" value="PLP-binding_barrel"/>
</dbReference>
<dbReference type="AlphaFoldDB" id="A0A1H8YT20"/>
<evidence type="ECO:0000256" key="3">
    <source>
        <dbReference type="PIRSR" id="PIRSR004848-1"/>
    </source>
</evidence>
<dbReference type="Gene3D" id="3.20.20.10">
    <property type="entry name" value="Alanine racemase"/>
    <property type="match status" value="1"/>
</dbReference>
<dbReference type="RefSeq" id="WP_091771998.1">
    <property type="nucleotide sequence ID" value="NZ_FOES01000001.1"/>
</dbReference>
<evidence type="ECO:0000313" key="6">
    <source>
        <dbReference type="EMBL" id="SEP55330.1"/>
    </source>
</evidence>
<dbReference type="STRING" id="571933.SAMN05216362_10143"/>
<dbReference type="PANTHER" id="PTHR10146:SF14">
    <property type="entry name" value="PYRIDOXAL PHOSPHATE HOMEOSTASIS PROTEIN"/>
    <property type="match status" value="1"/>
</dbReference>
<proteinExistence type="inferred from homology"/>
<dbReference type="Pfam" id="PF01168">
    <property type="entry name" value="Ala_racemase_N"/>
    <property type="match status" value="1"/>
</dbReference>
<dbReference type="HAMAP" id="MF_02087">
    <property type="entry name" value="PLP_homeostasis"/>
    <property type="match status" value="1"/>
</dbReference>
<dbReference type="SUPFAM" id="SSF51419">
    <property type="entry name" value="PLP-binding barrel"/>
    <property type="match status" value="1"/>
</dbReference>
<gene>
    <name evidence="6" type="ORF">SAMN05216362_10143</name>
</gene>
<dbReference type="CDD" id="cd00635">
    <property type="entry name" value="PLPDE_III_YBL036c_like"/>
    <property type="match status" value="1"/>
</dbReference>
<reference evidence="6 7" key="1">
    <citation type="submission" date="2016-10" db="EMBL/GenBank/DDBJ databases">
        <authorList>
            <person name="de Groot N.N."/>
        </authorList>
    </citation>
    <scope>NUCLEOTIDE SEQUENCE [LARGE SCALE GENOMIC DNA]</scope>
    <source>
        <strain evidence="6 7">DSM 21633</strain>
    </source>
</reference>
<feature type="modified residue" description="N6-(pyridoxal phosphate)lysine" evidence="2 3">
    <location>
        <position position="35"/>
    </location>
</feature>
<dbReference type="InterPro" id="IPR011078">
    <property type="entry name" value="PyrdxlP_homeostasis"/>
</dbReference>
<organism evidence="6 7">
    <name type="scientific">Piscibacillus halophilus</name>
    <dbReference type="NCBI Taxonomy" id="571933"/>
    <lineage>
        <taxon>Bacteria</taxon>
        <taxon>Bacillati</taxon>
        <taxon>Bacillota</taxon>
        <taxon>Bacilli</taxon>
        <taxon>Bacillales</taxon>
        <taxon>Bacillaceae</taxon>
        <taxon>Piscibacillus</taxon>
    </lineage>
</organism>